<organism evidence="1 2">
    <name type="scientific">Brevibacterium otitidis</name>
    <dbReference type="NCBI Taxonomy" id="53364"/>
    <lineage>
        <taxon>Bacteria</taxon>
        <taxon>Bacillati</taxon>
        <taxon>Actinomycetota</taxon>
        <taxon>Actinomycetes</taxon>
        <taxon>Micrococcales</taxon>
        <taxon>Brevibacteriaceae</taxon>
        <taxon>Brevibacterium</taxon>
    </lineage>
</organism>
<proteinExistence type="predicted"/>
<evidence type="ECO:0000313" key="1">
    <source>
        <dbReference type="EMBL" id="MFB9777097.1"/>
    </source>
</evidence>
<dbReference type="Proteomes" id="UP001589707">
    <property type="component" value="Unassembled WGS sequence"/>
</dbReference>
<name>A0ABV5X574_9MICO</name>
<dbReference type="RefSeq" id="WP_376840999.1">
    <property type="nucleotide sequence ID" value="NZ_JBHMAU010000071.1"/>
</dbReference>
<evidence type="ECO:0008006" key="3">
    <source>
        <dbReference type="Google" id="ProtNLM"/>
    </source>
</evidence>
<dbReference type="EMBL" id="JBHMAU010000071">
    <property type="protein sequence ID" value="MFB9777097.1"/>
    <property type="molecule type" value="Genomic_DNA"/>
</dbReference>
<keyword evidence="2" id="KW-1185">Reference proteome</keyword>
<protein>
    <recommendedName>
        <fullName evidence="3">Transmembrane protein</fullName>
    </recommendedName>
</protein>
<comment type="caution">
    <text evidence="1">The sequence shown here is derived from an EMBL/GenBank/DDBJ whole genome shotgun (WGS) entry which is preliminary data.</text>
</comment>
<gene>
    <name evidence="1" type="ORF">ACFFN1_11920</name>
</gene>
<accession>A0ABV5X574</accession>
<sequence>MIAAIVLIVAAVVWLRGGVQQRTVGDLLESDSEIHPVEATSDLCKQAGCVEGWRTDVGDYLRFDSVGKAEYWATVRGDESRRWENVVLDFGDNELNADQRRLAIDILFAWHDWN</sequence>
<reference evidence="1 2" key="1">
    <citation type="submission" date="2024-09" db="EMBL/GenBank/DDBJ databases">
        <authorList>
            <person name="Sun Q."/>
            <person name="Mori K."/>
        </authorList>
    </citation>
    <scope>NUCLEOTIDE SEQUENCE [LARGE SCALE GENOMIC DNA]</scope>
    <source>
        <strain evidence="1 2">JCM 11683</strain>
    </source>
</reference>
<evidence type="ECO:0000313" key="2">
    <source>
        <dbReference type="Proteomes" id="UP001589707"/>
    </source>
</evidence>